<dbReference type="RefSeq" id="WP_345826398.1">
    <property type="nucleotide sequence ID" value="NZ_JBDIML010000008.1"/>
</dbReference>
<dbReference type="SMART" id="SM00966">
    <property type="entry name" value="SpoVT_AbrB"/>
    <property type="match status" value="1"/>
</dbReference>
<organism evidence="3 4">
    <name type="scientific">Ornithinibacillus xuwenensis</name>
    <dbReference type="NCBI Taxonomy" id="3144668"/>
    <lineage>
        <taxon>Bacteria</taxon>
        <taxon>Bacillati</taxon>
        <taxon>Bacillota</taxon>
        <taxon>Bacilli</taxon>
        <taxon>Bacillales</taxon>
        <taxon>Bacillaceae</taxon>
        <taxon>Ornithinibacillus</taxon>
    </lineage>
</organism>
<keyword evidence="1 3" id="KW-0238">DNA-binding</keyword>
<keyword evidence="4" id="KW-1185">Reference proteome</keyword>
<dbReference type="PROSITE" id="PS51740">
    <property type="entry name" value="SPOVT_ABRB"/>
    <property type="match status" value="1"/>
</dbReference>
<dbReference type="EMBL" id="JBDIML010000008">
    <property type="protein sequence ID" value="MEN2768901.1"/>
    <property type="molecule type" value="Genomic_DNA"/>
</dbReference>
<evidence type="ECO:0000313" key="3">
    <source>
        <dbReference type="EMBL" id="MEN2768901.1"/>
    </source>
</evidence>
<protein>
    <submittedName>
        <fullName evidence="3">AbrB/MazE/SpoVT family DNA-binding domain-containing protein</fullName>
    </submittedName>
</protein>
<dbReference type="InterPro" id="IPR007159">
    <property type="entry name" value="SpoVT-AbrB_dom"/>
</dbReference>
<dbReference type="InterPro" id="IPR013432">
    <property type="entry name" value="Doc_partner"/>
</dbReference>
<proteinExistence type="predicted"/>
<feature type="domain" description="SpoVT-AbrB" evidence="2">
    <location>
        <begin position="4"/>
        <end position="49"/>
    </location>
</feature>
<dbReference type="Proteomes" id="UP001444625">
    <property type="component" value="Unassembled WGS sequence"/>
</dbReference>
<gene>
    <name evidence="3" type="ORF">ABC228_17145</name>
</gene>
<dbReference type="GO" id="GO:0003677">
    <property type="term" value="F:DNA binding"/>
    <property type="evidence" value="ECO:0007669"/>
    <property type="project" value="UniProtKB-KW"/>
</dbReference>
<dbReference type="Gene3D" id="2.10.260.10">
    <property type="match status" value="1"/>
</dbReference>
<dbReference type="NCBIfam" id="TIGR02609">
    <property type="entry name" value="doc_partner"/>
    <property type="match status" value="1"/>
</dbReference>
<dbReference type="SUPFAM" id="SSF89447">
    <property type="entry name" value="AbrB/MazE/MraZ-like"/>
    <property type="match status" value="1"/>
</dbReference>
<sequence length="81" mass="9406">MTERKITKIGNSYGITIPKEMLKEAGISYGDNIQIEQKNGEIILRKKEEIKLPNGISTDFFEVLERNTNKHEETIRELVDR</sequence>
<evidence type="ECO:0000259" key="2">
    <source>
        <dbReference type="PROSITE" id="PS51740"/>
    </source>
</evidence>
<dbReference type="InterPro" id="IPR037914">
    <property type="entry name" value="SpoVT-AbrB_sf"/>
</dbReference>
<evidence type="ECO:0000313" key="4">
    <source>
        <dbReference type="Proteomes" id="UP001444625"/>
    </source>
</evidence>
<dbReference type="Pfam" id="PF04014">
    <property type="entry name" value="MazE_antitoxin"/>
    <property type="match status" value="1"/>
</dbReference>
<name>A0ABU9XME6_9BACI</name>
<evidence type="ECO:0000256" key="1">
    <source>
        <dbReference type="PROSITE-ProRule" id="PRU01076"/>
    </source>
</evidence>
<accession>A0ABU9XME6</accession>
<reference evidence="3 4" key="1">
    <citation type="submission" date="2024-05" db="EMBL/GenBank/DDBJ databases">
        <authorList>
            <person name="Haq I."/>
            <person name="Ullah Z."/>
            <person name="Ahmad R."/>
            <person name="Li M."/>
            <person name="Tong Y."/>
        </authorList>
    </citation>
    <scope>NUCLEOTIDE SEQUENCE [LARGE SCALE GENOMIC DNA]</scope>
    <source>
        <strain evidence="3 4">16A2E</strain>
    </source>
</reference>
<comment type="caution">
    <text evidence="3">The sequence shown here is derived from an EMBL/GenBank/DDBJ whole genome shotgun (WGS) entry which is preliminary data.</text>
</comment>